<protein>
    <submittedName>
        <fullName evidence="1">Uncharacterized protein</fullName>
    </submittedName>
</protein>
<name>X1QTI8_9ZZZZ</name>
<sequence length="112" mass="11955">ISKDELQTATNYVKQLGVKGTAAGVSSMVIDRMILNRVLEHGQQAVTAAQAKAVAAAKNQVLTVQPGDVPTPGHEKPKTSEEVMLSKFGPTDQKSKLDKILGITNRCKLTIT</sequence>
<comment type="caution">
    <text evidence="1">The sequence shown here is derived from an EMBL/GenBank/DDBJ whole genome shotgun (WGS) entry which is preliminary data.</text>
</comment>
<dbReference type="EMBL" id="BARV01033815">
    <property type="protein sequence ID" value="GAI54220.1"/>
    <property type="molecule type" value="Genomic_DNA"/>
</dbReference>
<gene>
    <name evidence="1" type="ORF">S06H3_53088</name>
</gene>
<evidence type="ECO:0000313" key="1">
    <source>
        <dbReference type="EMBL" id="GAI54220.1"/>
    </source>
</evidence>
<feature type="non-terminal residue" evidence="1">
    <location>
        <position position="1"/>
    </location>
</feature>
<dbReference type="AlphaFoldDB" id="X1QTI8"/>
<proteinExistence type="predicted"/>
<accession>X1QTI8</accession>
<organism evidence="1">
    <name type="scientific">marine sediment metagenome</name>
    <dbReference type="NCBI Taxonomy" id="412755"/>
    <lineage>
        <taxon>unclassified sequences</taxon>
        <taxon>metagenomes</taxon>
        <taxon>ecological metagenomes</taxon>
    </lineage>
</organism>
<reference evidence="1" key="1">
    <citation type="journal article" date="2014" name="Front. Microbiol.">
        <title>High frequency of phylogenetically diverse reductive dehalogenase-homologous genes in deep subseafloor sedimentary metagenomes.</title>
        <authorList>
            <person name="Kawai M."/>
            <person name="Futagami T."/>
            <person name="Toyoda A."/>
            <person name="Takaki Y."/>
            <person name="Nishi S."/>
            <person name="Hori S."/>
            <person name="Arai W."/>
            <person name="Tsubouchi T."/>
            <person name="Morono Y."/>
            <person name="Uchiyama I."/>
            <person name="Ito T."/>
            <person name="Fujiyama A."/>
            <person name="Inagaki F."/>
            <person name="Takami H."/>
        </authorList>
    </citation>
    <scope>NUCLEOTIDE SEQUENCE</scope>
    <source>
        <strain evidence="1">Expedition CK06-06</strain>
    </source>
</reference>